<comment type="caution">
    <text evidence="1">The sequence shown here is derived from an EMBL/GenBank/DDBJ whole genome shotgun (WGS) entry which is preliminary data.</text>
</comment>
<evidence type="ECO:0000313" key="1">
    <source>
        <dbReference type="EMBL" id="PKI61319.1"/>
    </source>
</evidence>
<reference evidence="1 2" key="1">
    <citation type="submission" date="2017-11" db="EMBL/GenBank/DDBJ databases">
        <title>De-novo sequencing of pomegranate (Punica granatum L.) genome.</title>
        <authorList>
            <person name="Akparov Z."/>
            <person name="Amiraslanov A."/>
            <person name="Hajiyeva S."/>
            <person name="Abbasov M."/>
            <person name="Kaur K."/>
            <person name="Hamwieh A."/>
            <person name="Solovyev V."/>
            <person name="Salamov A."/>
            <person name="Braich B."/>
            <person name="Kosarev P."/>
            <person name="Mahmoud A."/>
            <person name="Hajiyev E."/>
            <person name="Babayeva S."/>
            <person name="Izzatullayeva V."/>
            <person name="Mammadov A."/>
            <person name="Mammadov A."/>
            <person name="Sharifova S."/>
            <person name="Ojaghi J."/>
            <person name="Eynullazada K."/>
            <person name="Bayramov B."/>
            <person name="Abdulazimova A."/>
            <person name="Shahmuradov I."/>
        </authorList>
    </citation>
    <scope>NUCLEOTIDE SEQUENCE [LARGE SCALE GENOMIC DNA]</scope>
    <source>
        <strain evidence="2">cv. AG2017</strain>
        <tissue evidence="1">Leaf</tissue>
    </source>
</reference>
<accession>A0A2I0JYB0</accession>
<protein>
    <submittedName>
        <fullName evidence="1">Uncharacterized protein</fullName>
    </submittedName>
</protein>
<evidence type="ECO:0000313" key="2">
    <source>
        <dbReference type="Proteomes" id="UP000233551"/>
    </source>
</evidence>
<gene>
    <name evidence="1" type="ORF">CRG98_018310</name>
</gene>
<dbReference type="Proteomes" id="UP000233551">
    <property type="component" value="Unassembled WGS sequence"/>
</dbReference>
<dbReference type="AlphaFoldDB" id="A0A2I0JYB0"/>
<name>A0A2I0JYB0_PUNGR</name>
<proteinExistence type="predicted"/>
<dbReference type="EMBL" id="PGOL01001054">
    <property type="protein sequence ID" value="PKI61319.1"/>
    <property type="molecule type" value="Genomic_DNA"/>
</dbReference>
<keyword evidence="2" id="KW-1185">Reference proteome</keyword>
<sequence>MEVRINVRYAKSAYGSISCHFHRTVHLWTVQSEIAMLDFELGTELVDDFVVQFLALSVMIVAETPYRAMTSRLIKRATAFAVTDARVIASIHLVK</sequence>
<organism evidence="1 2">
    <name type="scientific">Punica granatum</name>
    <name type="common">Pomegranate</name>
    <dbReference type="NCBI Taxonomy" id="22663"/>
    <lineage>
        <taxon>Eukaryota</taxon>
        <taxon>Viridiplantae</taxon>
        <taxon>Streptophyta</taxon>
        <taxon>Embryophyta</taxon>
        <taxon>Tracheophyta</taxon>
        <taxon>Spermatophyta</taxon>
        <taxon>Magnoliopsida</taxon>
        <taxon>eudicotyledons</taxon>
        <taxon>Gunneridae</taxon>
        <taxon>Pentapetalae</taxon>
        <taxon>rosids</taxon>
        <taxon>malvids</taxon>
        <taxon>Myrtales</taxon>
        <taxon>Lythraceae</taxon>
        <taxon>Punica</taxon>
    </lineage>
</organism>